<evidence type="ECO:0000313" key="2">
    <source>
        <dbReference type="EMBL" id="ONN27597.1"/>
    </source>
</evidence>
<keyword evidence="3" id="KW-1185">Reference proteome</keyword>
<evidence type="ECO:0008006" key="4">
    <source>
        <dbReference type="Google" id="ProtNLM"/>
    </source>
</evidence>
<evidence type="ECO:0000256" key="1">
    <source>
        <dbReference type="SAM" id="Phobius"/>
    </source>
</evidence>
<dbReference type="PANTHER" id="PTHR43471">
    <property type="entry name" value="ABC TRANSPORTER PERMEASE"/>
    <property type="match status" value="1"/>
</dbReference>
<dbReference type="RefSeq" id="WP_075665581.1">
    <property type="nucleotide sequence ID" value="NZ_LBFC01000009.1"/>
</dbReference>
<feature type="transmembrane region" description="Helical" evidence="1">
    <location>
        <begin position="234"/>
        <end position="253"/>
    </location>
</feature>
<protein>
    <recommendedName>
        <fullName evidence="4">ABC transporter permease</fullName>
    </recommendedName>
</protein>
<organism evidence="2 3">
    <name type="scientific">Thermosipho affectus</name>
    <dbReference type="NCBI Taxonomy" id="660294"/>
    <lineage>
        <taxon>Bacteria</taxon>
        <taxon>Thermotogati</taxon>
        <taxon>Thermotogota</taxon>
        <taxon>Thermotogae</taxon>
        <taxon>Thermotogales</taxon>
        <taxon>Fervidobacteriaceae</taxon>
        <taxon>Thermosipho</taxon>
    </lineage>
</organism>
<sequence>MHITKKELKFNLRTFILWCVIISLFVFLYASVTNIFLQQNSSALKFIEKLPKNLLKTFNIDMEILSKPEGLFGTESMVFMFILFGTFSILLSSKILASEFDEKTIEYILLKPLKRKKIFFEKTLAIFIYNILLFFAFFTFEVIFFKTFVEKFSVKVMFGFALYLLSIAIFFSSIAILLSIFIKKRKVVNSLSIAILFLFYFLDTVTKGVKNFAFLRKISMFYHLSTIQLVNQHTINYIAVFFIILISFALILVSKKSFETQDILI</sequence>
<dbReference type="PANTHER" id="PTHR43471:SF12">
    <property type="entry name" value="HYPOTHETICAL MEMBRANE PROTEIN, CONSERVED"/>
    <property type="match status" value="1"/>
</dbReference>
<feature type="transmembrane region" description="Helical" evidence="1">
    <location>
        <begin position="77"/>
        <end position="97"/>
    </location>
</feature>
<feature type="transmembrane region" description="Helical" evidence="1">
    <location>
        <begin position="12"/>
        <end position="32"/>
    </location>
</feature>
<dbReference type="EMBL" id="LBFC01000009">
    <property type="protein sequence ID" value="ONN27597.1"/>
    <property type="molecule type" value="Genomic_DNA"/>
</dbReference>
<dbReference type="Pfam" id="PF12679">
    <property type="entry name" value="ABC2_membrane_2"/>
    <property type="match status" value="1"/>
</dbReference>
<keyword evidence="1" id="KW-1133">Transmembrane helix</keyword>
<proteinExistence type="predicted"/>
<accession>A0ABX3IM61</accession>
<reference evidence="2 3" key="1">
    <citation type="submission" date="2015-06" db="EMBL/GenBank/DDBJ databases">
        <title>Genome sequencing of Thermotogales isolates from hydrothermal vents.</title>
        <authorList>
            <person name="Haverkamp T.H."/>
            <person name="Kublanov I.V."/>
            <person name="Nesbo C.L."/>
        </authorList>
    </citation>
    <scope>NUCLEOTIDE SEQUENCE [LARGE SCALE GENOMIC DNA]</scope>
    <source>
        <strain evidence="3">ik275mar</strain>
    </source>
</reference>
<name>A0ABX3IM61_9BACT</name>
<comment type="caution">
    <text evidence="2">The sequence shown here is derived from an EMBL/GenBank/DDBJ whole genome shotgun (WGS) entry which is preliminary data.</text>
</comment>
<feature type="transmembrane region" description="Helical" evidence="1">
    <location>
        <begin position="118"/>
        <end position="140"/>
    </location>
</feature>
<keyword evidence="1" id="KW-0472">Membrane</keyword>
<keyword evidence="1" id="KW-0812">Transmembrane</keyword>
<evidence type="ECO:0000313" key="3">
    <source>
        <dbReference type="Proteomes" id="UP000242616"/>
    </source>
</evidence>
<feature type="transmembrane region" description="Helical" evidence="1">
    <location>
        <begin position="160"/>
        <end position="181"/>
    </location>
</feature>
<gene>
    <name evidence="2" type="ORF">XJ44_02975</name>
</gene>
<dbReference type="Proteomes" id="UP000242616">
    <property type="component" value="Unassembled WGS sequence"/>
</dbReference>
<feature type="transmembrane region" description="Helical" evidence="1">
    <location>
        <begin position="193"/>
        <end position="214"/>
    </location>
</feature>